<dbReference type="EMBL" id="JASSZA010000001">
    <property type="protein sequence ID" value="KAK2121896.1"/>
    <property type="molecule type" value="Genomic_DNA"/>
</dbReference>
<evidence type="ECO:0000313" key="3">
    <source>
        <dbReference type="Proteomes" id="UP001266305"/>
    </source>
</evidence>
<protein>
    <submittedName>
        <fullName evidence="2">Uncharacterized protein</fullName>
    </submittedName>
</protein>
<dbReference type="Proteomes" id="UP001266305">
    <property type="component" value="Unassembled WGS sequence"/>
</dbReference>
<evidence type="ECO:0000313" key="2">
    <source>
        <dbReference type="EMBL" id="KAK2121896.1"/>
    </source>
</evidence>
<evidence type="ECO:0000256" key="1">
    <source>
        <dbReference type="SAM" id="MobiDB-lite"/>
    </source>
</evidence>
<sequence length="100" mass="11146">MASQCGVAIQRKKQFVERAHSYWLLKRLSRNGAPLLRRLQSSLQSQRSSQQVRGSKPPRSLHLSCPRPPGEGTWCRLDVALAPGPRFPIGKPQSCSALEL</sequence>
<organism evidence="2 3">
    <name type="scientific">Saguinus oedipus</name>
    <name type="common">Cotton-top tamarin</name>
    <name type="synonym">Oedipomidas oedipus</name>
    <dbReference type="NCBI Taxonomy" id="9490"/>
    <lineage>
        <taxon>Eukaryota</taxon>
        <taxon>Metazoa</taxon>
        <taxon>Chordata</taxon>
        <taxon>Craniata</taxon>
        <taxon>Vertebrata</taxon>
        <taxon>Euteleostomi</taxon>
        <taxon>Mammalia</taxon>
        <taxon>Eutheria</taxon>
        <taxon>Euarchontoglires</taxon>
        <taxon>Primates</taxon>
        <taxon>Haplorrhini</taxon>
        <taxon>Platyrrhini</taxon>
        <taxon>Cebidae</taxon>
        <taxon>Callitrichinae</taxon>
        <taxon>Saguinus</taxon>
    </lineage>
</organism>
<keyword evidence="3" id="KW-1185">Reference proteome</keyword>
<proteinExistence type="predicted"/>
<name>A0ABQ9WKN7_SAGOE</name>
<comment type="caution">
    <text evidence="2">The sequence shown here is derived from an EMBL/GenBank/DDBJ whole genome shotgun (WGS) entry which is preliminary data.</text>
</comment>
<feature type="compositionally biased region" description="Low complexity" evidence="1">
    <location>
        <begin position="41"/>
        <end position="51"/>
    </location>
</feature>
<accession>A0ABQ9WKN7</accession>
<reference evidence="2 3" key="1">
    <citation type="submission" date="2023-05" db="EMBL/GenBank/DDBJ databases">
        <title>B98-5 Cell Line De Novo Hybrid Assembly: An Optical Mapping Approach.</title>
        <authorList>
            <person name="Kananen K."/>
            <person name="Auerbach J.A."/>
            <person name="Kautto E."/>
            <person name="Blachly J.S."/>
        </authorList>
    </citation>
    <scope>NUCLEOTIDE SEQUENCE [LARGE SCALE GENOMIC DNA]</scope>
    <source>
        <strain evidence="2">B95-8</strain>
        <tissue evidence="2">Cell line</tissue>
    </source>
</reference>
<gene>
    <name evidence="2" type="ORF">P7K49_003282</name>
</gene>
<feature type="region of interest" description="Disordered" evidence="1">
    <location>
        <begin position="41"/>
        <end position="67"/>
    </location>
</feature>